<reference evidence="1" key="1">
    <citation type="journal article" date="2019" name="bioRxiv">
        <title>The Genome of the Zebra Mussel, Dreissena polymorpha: A Resource for Invasive Species Research.</title>
        <authorList>
            <person name="McCartney M.A."/>
            <person name="Auch B."/>
            <person name="Kono T."/>
            <person name="Mallez S."/>
            <person name="Zhang Y."/>
            <person name="Obille A."/>
            <person name="Becker A."/>
            <person name="Abrahante J.E."/>
            <person name="Garbe J."/>
            <person name="Badalamenti J.P."/>
            <person name="Herman A."/>
            <person name="Mangelson H."/>
            <person name="Liachko I."/>
            <person name="Sullivan S."/>
            <person name="Sone E.D."/>
            <person name="Koren S."/>
            <person name="Silverstein K.A.T."/>
            <person name="Beckman K.B."/>
            <person name="Gohl D.M."/>
        </authorList>
    </citation>
    <scope>NUCLEOTIDE SEQUENCE</scope>
    <source>
        <strain evidence="1">Duluth1</strain>
        <tissue evidence="1">Whole animal</tissue>
    </source>
</reference>
<protein>
    <submittedName>
        <fullName evidence="1">Uncharacterized protein</fullName>
    </submittedName>
</protein>
<keyword evidence="2" id="KW-1185">Reference proteome</keyword>
<reference evidence="1" key="2">
    <citation type="submission" date="2020-11" db="EMBL/GenBank/DDBJ databases">
        <authorList>
            <person name="McCartney M.A."/>
            <person name="Auch B."/>
            <person name="Kono T."/>
            <person name="Mallez S."/>
            <person name="Becker A."/>
            <person name="Gohl D.M."/>
            <person name="Silverstein K.A.T."/>
            <person name="Koren S."/>
            <person name="Bechman K.B."/>
            <person name="Herman A."/>
            <person name="Abrahante J.E."/>
            <person name="Garbe J."/>
        </authorList>
    </citation>
    <scope>NUCLEOTIDE SEQUENCE</scope>
    <source>
        <strain evidence="1">Duluth1</strain>
        <tissue evidence="1">Whole animal</tissue>
    </source>
</reference>
<dbReference type="Proteomes" id="UP000828390">
    <property type="component" value="Unassembled WGS sequence"/>
</dbReference>
<evidence type="ECO:0000313" key="1">
    <source>
        <dbReference type="EMBL" id="KAH3838990.1"/>
    </source>
</evidence>
<proteinExistence type="predicted"/>
<sequence>MLSCLTFSARIFLASSEIPAQSLWRMLSALGIRGGERKRAVGRLGQAAERASSWLWIKREEKSWQLTTDP</sequence>
<gene>
    <name evidence="1" type="ORF">DPMN_112408</name>
</gene>
<organism evidence="1 2">
    <name type="scientific">Dreissena polymorpha</name>
    <name type="common">Zebra mussel</name>
    <name type="synonym">Mytilus polymorpha</name>
    <dbReference type="NCBI Taxonomy" id="45954"/>
    <lineage>
        <taxon>Eukaryota</taxon>
        <taxon>Metazoa</taxon>
        <taxon>Spiralia</taxon>
        <taxon>Lophotrochozoa</taxon>
        <taxon>Mollusca</taxon>
        <taxon>Bivalvia</taxon>
        <taxon>Autobranchia</taxon>
        <taxon>Heteroconchia</taxon>
        <taxon>Euheterodonta</taxon>
        <taxon>Imparidentia</taxon>
        <taxon>Neoheterodontei</taxon>
        <taxon>Myida</taxon>
        <taxon>Dreissenoidea</taxon>
        <taxon>Dreissenidae</taxon>
        <taxon>Dreissena</taxon>
    </lineage>
</organism>
<comment type="caution">
    <text evidence="1">The sequence shown here is derived from an EMBL/GenBank/DDBJ whole genome shotgun (WGS) entry which is preliminary data.</text>
</comment>
<accession>A0A9D4KG89</accession>
<dbReference type="EMBL" id="JAIWYP010000004">
    <property type="protein sequence ID" value="KAH3838990.1"/>
    <property type="molecule type" value="Genomic_DNA"/>
</dbReference>
<evidence type="ECO:0000313" key="2">
    <source>
        <dbReference type="Proteomes" id="UP000828390"/>
    </source>
</evidence>
<name>A0A9D4KG89_DREPO</name>
<dbReference type="AlphaFoldDB" id="A0A9D4KG89"/>